<evidence type="ECO:0000313" key="2">
    <source>
        <dbReference type="EMBL" id="KAF5190201.1"/>
    </source>
</evidence>
<reference evidence="2 3" key="1">
    <citation type="submission" date="2020-06" db="EMBL/GenBank/DDBJ databases">
        <title>Transcriptomic and genomic resources for Thalictrum thalictroides and T. hernandezii: Facilitating candidate gene discovery in an emerging model plant lineage.</title>
        <authorList>
            <person name="Arias T."/>
            <person name="Riano-Pachon D.M."/>
            <person name="Di Stilio V.S."/>
        </authorList>
    </citation>
    <scope>NUCLEOTIDE SEQUENCE [LARGE SCALE GENOMIC DNA]</scope>
    <source>
        <strain evidence="3">cv. WT478/WT964</strain>
        <tissue evidence="2">Leaves</tissue>
    </source>
</reference>
<feature type="compositionally biased region" description="Basic and acidic residues" evidence="1">
    <location>
        <begin position="103"/>
        <end position="113"/>
    </location>
</feature>
<gene>
    <name evidence="2" type="ORF">FRX31_020210</name>
</gene>
<evidence type="ECO:0000256" key="1">
    <source>
        <dbReference type="SAM" id="MobiDB-lite"/>
    </source>
</evidence>
<feature type="compositionally biased region" description="Low complexity" evidence="1">
    <location>
        <begin position="83"/>
        <end position="102"/>
    </location>
</feature>
<feature type="compositionally biased region" description="Basic and acidic residues" evidence="1">
    <location>
        <begin position="57"/>
        <end position="78"/>
    </location>
</feature>
<dbReference type="Proteomes" id="UP000554482">
    <property type="component" value="Unassembled WGS sequence"/>
</dbReference>
<dbReference type="EMBL" id="JABWDY010024484">
    <property type="protein sequence ID" value="KAF5190201.1"/>
    <property type="molecule type" value="Genomic_DNA"/>
</dbReference>
<keyword evidence="3" id="KW-1185">Reference proteome</keyword>
<feature type="region of interest" description="Disordered" evidence="1">
    <location>
        <begin position="41"/>
        <end position="113"/>
    </location>
</feature>
<protein>
    <submittedName>
        <fullName evidence="2">Uncharacterized protein</fullName>
    </submittedName>
</protein>
<dbReference type="AlphaFoldDB" id="A0A7J6VZ97"/>
<accession>A0A7J6VZ97</accession>
<name>A0A7J6VZ97_THATH</name>
<organism evidence="2 3">
    <name type="scientific">Thalictrum thalictroides</name>
    <name type="common">Rue-anemone</name>
    <name type="synonym">Anemone thalictroides</name>
    <dbReference type="NCBI Taxonomy" id="46969"/>
    <lineage>
        <taxon>Eukaryota</taxon>
        <taxon>Viridiplantae</taxon>
        <taxon>Streptophyta</taxon>
        <taxon>Embryophyta</taxon>
        <taxon>Tracheophyta</taxon>
        <taxon>Spermatophyta</taxon>
        <taxon>Magnoliopsida</taxon>
        <taxon>Ranunculales</taxon>
        <taxon>Ranunculaceae</taxon>
        <taxon>Thalictroideae</taxon>
        <taxon>Thalictrum</taxon>
    </lineage>
</organism>
<evidence type="ECO:0000313" key="3">
    <source>
        <dbReference type="Proteomes" id="UP000554482"/>
    </source>
</evidence>
<proteinExistence type="predicted"/>
<comment type="caution">
    <text evidence="2">The sequence shown here is derived from an EMBL/GenBank/DDBJ whole genome shotgun (WGS) entry which is preliminary data.</text>
</comment>
<sequence length="113" mass="12411">MIYVTLEAATPKLAEKPNSIAGRKFSKDVGYNQVNNLLKKRDVEIDNGAGSVPINRSPDKENTSENTDSKIDVNKVNDDMNESYGNYNSSPSSTSSTGTHHSYPSDRRPGGRY</sequence>